<keyword evidence="8 11" id="KW-0675">Receptor</keyword>
<evidence type="ECO:0000259" key="13">
    <source>
        <dbReference type="PROSITE" id="PS50262"/>
    </source>
</evidence>
<evidence type="ECO:0000256" key="4">
    <source>
        <dbReference type="ARBA" id="ARBA00022989"/>
    </source>
</evidence>
<evidence type="ECO:0000256" key="1">
    <source>
        <dbReference type="ARBA" id="ARBA00004651"/>
    </source>
</evidence>
<evidence type="ECO:0000256" key="8">
    <source>
        <dbReference type="ARBA" id="ARBA00023170"/>
    </source>
</evidence>
<evidence type="ECO:0000256" key="9">
    <source>
        <dbReference type="ARBA" id="ARBA00023180"/>
    </source>
</evidence>
<dbReference type="PROSITE" id="PS50262">
    <property type="entry name" value="G_PROTEIN_RECEP_F1_2"/>
    <property type="match status" value="1"/>
</dbReference>
<reference evidence="14" key="2">
    <citation type="submission" date="2025-08" db="UniProtKB">
        <authorList>
            <consortium name="Ensembl"/>
        </authorList>
    </citation>
    <scope>IDENTIFICATION</scope>
</reference>
<keyword evidence="4 12" id="KW-1133">Transmembrane helix</keyword>
<dbReference type="CDD" id="cd15314">
    <property type="entry name" value="7tmA_TAAR1"/>
    <property type="match status" value="1"/>
</dbReference>
<name>A0A8C4RJN0_ERPCA</name>
<evidence type="ECO:0000256" key="3">
    <source>
        <dbReference type="ARBA" id="ARBA00022692"/>
    </source>
</evidence>
<dbReference type="PRINTS" id="PR00237">
    <property type="entry name" value="GPCRRHODOPSN"/>
</dbReference>
<evidence type="ECO:0000256" key="10">
    <source>
        <dbReference type="ARBA" id="ARBA00023224"/>
    </source>
</evidence>
<evidence type="ECO:0000313" key="15">
    <source>
        <dbReference type="Proteomes" id="UP000694620"/>
    </source>
</evidence>
<dbReference type="GeneTree" id="ENSGT00950000182934"/>
<dbReference type="PANTHER" id="PTHR24249:SF415">
    <property type="entry name" value="TRACE AMINE-ASSOCIATED RECEPTOR 1"/>
    <property type="match status" value="1"/>
</dbReference>
<feature type="transmembrane region" description="Helical" evidence="12">
    <location>
        <begin position="202"/>
        <end position="223"/>
    </location>
</feature>
<feature type="transmembrane region" description="Helical" evidence="12">
    <location>
        <begin position="67"/>
        <end position="88"/>
    </location>
</feature>
<evidence type="ECO:0000256" key="11">
    <source>
        <dbReference type="RuleBase" id="RU000688"/>
    </source>
</evidence>
<accession>A0A8C4RJN0</accession>
<evidence type="ECO:0000256" key="2">
    <source>
        <dbReference type="ARBA" id="ARBA00022475"/>
    </source>
</evidence>
<protein>
    <recommendedName>
        <fullName evidence="13">G-protein coupled receptors family 1 profile domain-containing protein</fullName>
    </recommendedName>
</protein>
<dbReference type="InterPro" id="IPR017452">
    <property type="entry name" value="GPCR_Rhodpsn_7TM"/>
</dbReference>
<feature type="transmembrane region" description="Helical" evidence="12">
    <location>
        <begin position="108"/>
        <end position="129"/>
    </location>
</feature>
<proteinExistence type="inferred from homology"/>
<dbReference type="GO" id="GO:0005886">
    <property type="term" value="C:plasma membrane"/>
    <property type="evidence" value="ECO:0007669"/>
    <property type="project" value="UniProtKB-SubCell"/>
</dbReference>
<keyword evidence="2" id="KW-1003">Cell membrane</keyword>
<feature type="transmembrane region" description="Helical" evidence="12">
    <location>
        <begin position="149"/>
        <end position="171"/>
    </location>
</feature>
<keyword evidence="3 11" id="KW-0812">Transmembrane</keyword>
<feature type="transmembrane region" description="Helical" evidence="12">
    <location>
        <begin position="299"/>
        <end position="321"/>
    </location>
</feature>
<dbReference type="InterPro" id="IPR000276">
    <property type="entry name" value="GPCR_Rhodpsn"/>
</dbReference>
<dbReference type="AlphaFoldDB" id="A0A8C4RJN0"/>
<feature type="domain" description="G-protein coupled receptors family 1 profile" evidence="13">
    <location>
        <begin position="47"/>
        <end position="314"/>
    </location>
</feature>
<keyword evidence="7" id="KW-1015">Disulfide bond</keyword>
<keyword evidence="5 11" id="KW-0297">G-protein coupled receptor</keyword>
<dbReference type="Pfam" id="PF00001">
    <property type="entry name" value="7tm_1"/>
    <property type="match status" value="1"/>
</dbReference>
<dbReference type="Proteomes" id="UP000694620">
    <property type="component" value="Chromosome 3"/>
</dbReference>
<evidence type="ECO:0000256" key="6">
    <source>
        <dbReference type="ARBA" id="ARBA00023136"/>
    </source>
</evidence>
<dbReference type="Ensembl" id="ENSECRT00000002574.1">
    <property type="protein sequence ID" value="ENSECRP00000002540.1"/>
    <property type="gene ID" value="ENSECRG00000001731.1"/>
</dbReference>
<dbReference type="PROSITE" id="PS00237">
    <property type="entry name" value="G_PROTEIN_RECEP_F1_1"/>
    <property type="match status" value="1"/>
</dbReference>
<sequence>MISINPEIMQFCYVSVNNSCRKFAHPVHTQILIYATLCTAIIVTICGNLLVIISISHFKELHTPTNYLILSLAVVDFLLGGFIMPPFMVLTVETVETCWYFGEFFCKFHLSTLIMLCTASIIHLSVISIDRYYAVCHPLRYKTKITLSITVNIICTSWVVSAVLGFGIVFLELNLKGIEDFYNTNINCVGSCILMQNEASGLLSSLFSFYIPGFIMVCIYIKIFKVARRQARSIRDTARPTQITEENGDSASSKREAKAAKTLAIVLGVFLICWSPFFVCNIIDPFIHYTTSPLLIDTLSWFGLLNSTFNPIVYGFFYSWFRKALKIILLGKIFQSNSSRIKLYAE</sequence>
<dbReference type="PRINTS" id="PR01831">
    <property type="entry name" value="TRACEAMINE1R"/>
</dbReference>
<dbReference type="PANTHER" id="PTHR24249">
    <property type="entry name" value="HISTAMINE RECEPTOR-RELATED G-PROTEIN COUPLED RECEPTOR"/>
    <property type="match status" value="1"/>
</dbReference>
<keyword evidence="15" id="KW-1185">Reference proteome</keyword>
<dbReference type="Gene3D" id="1.20.1070.10">
    <property type="entry name" value="Rhodopsin 7-helix transmembrane proteins"/>
    <property type="match status" value="1"/>
</dbReference>
<reference evidence="14" key="1">
    <citation type="submission" date="2021-06" db="EMBL/GenBank/DDBJ databases">
        <authorList>
            <consortium name="Wellcome Sanger Institute Data Sharing"/>
        </authorList>
    </citation>
    <scope>NUCLEOTIDE SEQUENCE [LARGE SCALE GENOMIC DNA]</scope>
</reference>
<dbReference type="FunFam" id="1.20.1070.10:FF:000030">
    <property type="entry name" value="trace amine-associated receptor 1"/>
    <property type="match status" value="1"/>
</dbReference>
<keyword evidence="6 12" id="KW-0472">Membrane</keyword>
<feature type="transmembrane region" description="Helical" evidence="12">
    <location>
        <begin position="31"/>
        <end position="55"/>
    </location>
</feature>
<evidence type="ECO:0000256" key="12">
    <source>
        <dbReference type="SAM" id="Phobius"/>
    </source>
</evidence>
<organism evidence="14 15">
    <name type="scientific">Erpetoichthys calabaricus</name>
    <name type="common">Rope fish</name>
    <name type="synonym">Calamoichthys calabaricus</name>
    <dbReference type="NCBI Taxonomy" id="27687"/>
    <lineage>
        <taxon>Eukaryota</taxon>
        <taxon>Metazoa</taxon>
        <taxon>Chordata</taxon>
        <taxon>Craniata</taxon>
        <taxon>Vertebrata</taxon>
        <taxon>Euteleostomi</taxon>
        <taxon>Actinopterygii</taxon>
        <taxon>Polypteriformes</taxon>
        <taxon>Polypteridae</taxon>
        <taxon>Erpetoichthys</taxon>
    </lineage>
</organism>
<evidence type="ECO:0000256" key="5">
    <source>
        <dbReference type="ARBA" id="ARBA00023040"/>
    </source>
</evidence>
<dbReference type="InterPro" id="IPR050569">
    <property type="entry name" value="TAAR"/>
</dbReference>
<dbReference type="SMART" id="SM01381">
    <property type="entry name" value="7TM_GPCR_Srsx"/>
    <property type="match status" value="1"/>
</dbReference>
<evidence type="ECO:0000256" key="7">
    <source>
        <dbReference type="ARBA" id="ARBA00023157"/>
    </source>
</evidence>
<dbReference type="GO" id="GO:0001594">
    <property type="term" value="F:trace-amine receptor activity"/>
    <property type="evidence" value="ECO:0007669"/>
    <property type="project" value="InterPro"/>
</dbReference>
<reference evidence="14" key="3">
    <citation type="submission" date="2025-09" db="UniProtKB">
        <authorList>
            <consortium name="Ensembl"/>
        </authorList>
    </citation>
    <scope>IDENTIFICATION</scope>
</reference>
<feature type="transmembrane region" description="Helical" evidence="12">
    <location>
        <begin position="263"/>
        <end position="287"/>
    </location>
</feature>
<dbReference type="InterPro" id="IPR009133">
    <property type="entry name" value="TAAR1"/>
</dbReference>
<dbReference type="SUPFAM" id="SSF81321">
    <property type="entry name" value="Family A G protein-coupled receptor-like"/>
    <property type="match status" value="1"/>
</dbReference>
<evidence type="ECO:0000313" key="14">
    <source>
        <dbReference type="Ensembl" id="ENSECRP00000002540.1"/>
    </source>
</evidence>
<comment type="similarity">
    <text evidence="11">Belongs to the G-protein coupled receptor 1 family.</text>
</comment>
<keyword evidence="10 11" id="KW-0807">Transducer</keyword>
<keyword evidence="9" id="KW-0325">Glycoprotein</keyword>
<comment type="subcellular location">
    <subcellularLocation>
        <location evidence="1">Cell membrane</location>
        <topology evidence="1">Multi-pass membrane protein</topology>
    </subcellularLocation>
</comment>